<dbReference type="Pfam" id="PF00439">
    <property type="entry name" value="Bromodomain"/>
    <property type="match status" value="1"/>
</dbReference>
<sequence>MARDVYNQDQEPSNSKGRISDMTTKEDTPFDSQFIALSSYKMLNKLDIKEEESDKGITDSLIAVPVSIGQSSAQADAKGNKEAKTATLDETFKEYDSDQDSGVDDSDVSDIISDLGTLSKRELLSERGSDFVSDSEISSDEPILAESKEYEGEDYKDGSGDSPEQGQSEQVAEANHTYITKVPNPIDLGTIEMKLKSNIYHSIDDFRDDVILLYQNSVDFNG</sequence>
<dbReference type="InterPro" id="IPR001487">
    <property type="entry name" value="Bromodomain"/>
</dbReference>
<dbReference type="PRINTS" id="PR00503">
    <property type="entry name" value="BROMODOMAIN"/>
</dbReference>
<dbReference type="GO" id="GO:0005509">
    <property type="term" value="F:calcium ion binding"/>
    <property type="evidence" value="ECO:0007669"/>
    <property type="project" value="InterPro"/>
</dbReference>
<name>A0A8H4W3Z4_9HELO</name>
<evidence type="ECO:0000259" key="5">
    <source>
        <dbReference type="PROSITE" id="PS50222"/>
    </source>
</evidence>
<evidence type="ECO:0000256" key="1">
    <source>
        <dbReference type="ARBA" id="ARBA00023117"/>
    </source>
</evidence>
<dbReference type="OrthoDB" id="784962at2759"/>
<keyword evidence="7" id="KW-1185">Reference proteome</keyword>
<dbReference type="InterPro" id="IPR036427">
    <property type="entry name" value="Bromodomain-like_sf"/>
</dbReference>
<organism evidence="6 7">
    <name type="scientific">Cudoniella acicularis</name>
    <dbReference type="NCBI Taxonomy" id="354080"/>
    <lineage>
        <taxon>Eukaryota</taxon>
        <taxon>Fungi</taxon>
        <taxon>Dikarya</taxon>
        <taxon>Ascomycota</taxon>
        <taxon>Pezizomycotina</taxon>
        <taxon>Leotiomycetes</taxon>
        <taxon>Helotiales</taxon>
        <taxon>Tricladiaceae</taxon>
        <taxon>Cudoniella</taxon>
    </lineage>
</organism>
<dbReference type="Proteomes" id="UP000566819">
    <property type="component" value="Unassembled WGS sequence"/>
</dbReference>
<dbReference type="Gene3D" id="1.20.920.10">
    <property type="entry name" value="Bromodomain-like"/>
    <property type="match status" value="1"/>
</dbReference>
<dbReference type="EMBL" id="JAAMPI010000503">
    <property type="protein sequence ID" value="KAF4630855.1"/>
    <property type="molecule type" value="Genomic_DNA"/>
</dbReference>
<feature type="region of interest" description="Disordered" evidence="3">
    <location>
        <begin position="127"/>
        <end position="175"/>
    </location>
</feature>
<dbReference type="AlphaFoldDB" id="A0A8H4W3Z4"/>
<accession>A0A8H4W3Z4</accession>
<evidence type="ECO:0000256" key="2">
    <source>
        <dbReference type="PROSITE-ProRule" id="PRU00035"/>
    </source>
</evidence>
<evidence type="ECO:0000259" key="4">
    <source>
        <dbReference type="PROSITE" id="PS50014"/>
    </source>
</evidence>
<evidence type="ECO:0000313" key="7">
    <source>
        <dbReference type="Proteomes" id="UP000566819"/>
    </source>
</evidence>
<dbReference type="PROSITE" id="PS50014">
    <property type="entry name" value="BROMODOMAIN_2"/>
    <property type="match status" value="1"/>
</dbReference>
<feature type="compositionally biased region" description="Polar residues" evidence="3">
    <location>
        <begin position="7"/>
        <end position="17"/>
    </location>
</feature>
<feature type="compositionally biased region" description="Basic and acidic residues" evidence="3">
    <location>
        <begin position="146"/>
        <end position="159"/>
    </location>
</feature>
<dbReference type="InterPro" id="IPR002048">
    <property type="entry name" value="EF_hand_dom"/>
</dbReference>
<feature type="domain" description="Bromo" evidence="4">
    <location>
        <begin position="178"/>
        <end position="222"/>
    </location>
</feature>
<evidence type="ECO:0000256" key="3">
    <source>
        <dbReference type="SAM" id="MobiDB-lite"/>
    </source>
</evidence>
<evidence type="ECO:0008006" key="8">
    <source>
        <dbReference type="Google" id="ProtNLM"/>
    </source>
</evidence>
<evidence type="ECO:0000313" key="6">
    <source>
        <dbReference type="EMBL" id="KAF4630855.1"/>
    </source>
</evidence>
<feature type="region of interest" description="Disordered" evidence="3">
    <location>
        <begin position="1"/>
        <end position="27"/>
    </location>
</feature>
<dbReference type="PROSITE" id="PS50222">
    <property type="entry name" value="EF_HAND_2"/>
    <property type="match status" value="1"/>
</dbReference>
<proteinExistence type="predicted"/>
<dbReference type="GO" id="GO:0006325">
    <property type="term" value="P:chromatin organization"/>
    <property type="evidence" value="ECO:0007669"/>
    <property type="project" value="UniProtKB-ARBA"/>
</dbReference>
<keyword evidence="1 2" id="KW-0103">Bromodomain</keyword>
<reference evidence="6 7" key="1">
    <citation type="submission" date="2020-03" db="EMBL/GenBank/DDBJ databases">
        <title>Draft Genome Sequence of Cudoniella acicularis.</title>
        <authorList>
            <person name="Buettner E."/>
            <person name="Kellner H."/>
        </authorList>
    </citation>
    <scope>NUCLEOTIDE SEQUENCE [LARGE SCALE GENOMIC DNA]</scope>
    <source>
        <strain evidence="6 7">DSM 108380</strain>
    </source>
</reference>
<protein>
    <recommendedName>
        <fullName evidence="8">Bromo domain-containing protein</fullName>
    </recommendedName>
</protein>
<gene>
    <name evidence="6" type="ORF">G7Y89_g7280</name>
</gene>
<comment type="caution">
    <text evidence="6">The sequence shown here is derived from an EMBL/GenBank/DDBJ whole genome shotgun (WGS) entry which is preliminary data.</text>
</comment>
<feature type="domain" description="EF-hand" evidence="5">
    <location>
        <begin position="83"/>
        <end position="118"/>
    </location>
</feature>
<dbReference type="SUPFAM" id="SSF47370">
    <property type="entry name" value="Bromodomain"/>
    <property type="match status" value="1"/>
</dbReference>